<dbReference type="EMBL" id="JAGMWT010000016">
    <property type="protein sequence ID" value="KAH7115315.1"/>
    <property type="molecule type" value="Genomic_DNA"/>
</dbReference>
<dbReference type="PRINTS" id="PR00463">
    <property type="entry name" value="EP450I"/>
</dbReference>
<dbReference type="GO" id="GO:0020037">
    <property type="term" value="F:heme binding"/>
    <property type="evidence" value="ECO:0007669"/>
    <property type="project" value="InterPro"/>
</dbReference>
<organism evidence="9 10">
    <name type="scientific">Dendryphion nanum</name>
    <dbReference type="NCBI Taxonomy" id="256645"/>
    <lineage>
        <taxon>Eukaryota</taxon>
        <taxon>Fungi</taxon>
        <taxon>Dikarya</taxon>
        <taxon>Ascomycota</taxon>
        <taxon>Pezizomycotina</taxon>
        <taxon>Dothideomycetes</taxon>
        <taxon>Pleosporomycetidae</taxon>
        <taxon>Pleosporales</taxon>
        <taxon>Torulaceae</taxon>
        <taxon>Dendryphion</taxon>
    </lineage>
</organism>
<evidence type="ECO:0000256" key="7">
    <source>
        <dbReference type="PIRSR" id="PIRSR602401-1"/>
    </source>
</evidence>
<dbReference type="PANTHER" id="PTHR24305">
    <property type="entry name" value="CYTOCHROME P450"/>
    <property type="match status" value="1"/>
</dbReference>
<keyword evidence="10" id="KW-1185">Reference proteome</keyword>
<evidence type="ECO:0000256" key="6">
    <source>
        <dbReference type="ARBA" id="ARBA00023033"/>
    </source>
</evidence>
<comment type="cofactor">
    <cofactor evidence="1 7">
        <name>heme</name>
        <dbReference type="ChEBI" id="CHEBI:30413"/>
    </cofactor>
</comment>
<dbReference type="PROSITE" id="PS00086">
    <property type="entry name" value="CYTOCHROME_P450"/>
    <property type="match status" value="1"/>
</dbReference>
<evidence type="ECO:0000256" key="8">
    <source>
        <dbReference type="RuleBase" id="RU000461"/>
    </source>
</evidence>
<keyword evidence="3 7" id="KW-0479">Metal-binding</keyword>
<dbReference type="SUPFAM" id="SSF48264">
    <property type="entry name" value="Cytochrome P450"/>
    <property type="match status" value="1"/>
</dbReference>
<sequence length="523" mass="58895">MEPVILLLLLSSLSLTYAICLAVYRLFLCPVSQFPGPRLAALTFWYEFFYDVVLRGRYTWKIKELHEKYGPIIRINPEELHISDPSFYDDVYVNYATRPTDKWYWSARQFGTYQDTVSTVDHRIHRHRRAALNPLFSKKSIAALEPRVKSHVDKLIGRLKSLKGTGKPVNLIDSFVAFTTDVISDLTLGQPYGFLDQPNFNAGWHPFLMELSRNTHLMKQFSWAYSILEFLPRQVISLLDPFLIHQLHSLQDSISQSVHSHHAHHTTNDKESSPSHISSIISSLLSSPHLLPPDKNPSRLAEETFVLLGAGTTTTAWALAVTTYHILSNPHILTTLQSELCTLVQTTSPLPPLSSYSQLPYLSAVLNEGLRLSHGTSHRLARVSPYEDLEFNDYSIPAGTPVSMTQMHIHLDPVLFPDPDSFMPERWIAGPQNSEDAVRERKRYLVPFSKGARMCVGMHLAELELGGVVGRMFGGGGFGGADGNNEGCRLELVGTGVRDVRVEKDWFNPVPWEGSRGVRVLVK</sequence>
<proteinExistence type="inferred from homology"/>
<gene>
    <name evidence="9" type="ORF">B0J11DRAFT_496394</name>
</gene>
<evidence type="ECO:0000256" key="3">
    <source>
        <dbReference type="ARBA" id="ARBA00022723"/>
    </source>
</evidence>
<dbReference type="OrthoDB" id="3945418at2759"/>
<dbReference type="GO" id="GO:0016705">
    <property type="term" value="F:oxidoreductase activity, acting on paired donors, with incorporation or reduction of molecular oxygen"/>
    <property type="evidence" value="ECO:0007669"/>
    <property type="project" value="InterPro"/>
</dbReference>
<dbReference type="InterPro" id="IPR001128">
    <property type="entry name" value="Cyt_P450"/>
</dbReference>
<dbReference type="GO" id="GO:0005506">
    <property type="term" value="F:iron ion binding"/>
    <property type="evidence" value="ECO:0007669"/>
    <property type="project" value="InterPro"/>
</dbReference>
<evidence type="ECO:0000256" key="4">
    <source>
        <dbReference type="ARBA" id="ARBA00023002"/>
    </source>
</evidence>
<dbReference type="Pfam" id="PF00067">
    <property type="entry name" value="p450"/>
    <property type="match status" value="1"/>
</dbReference>
<comment type="caution">
    <text evidence="9">The sequence shown here is derived from an EMBL/GenBank/DDBJ whole genome shotgun (WGS) entry which is preliminary data.</text>
</comment>
<evidence type="ECO:0000313" key="10">
    <source>
        <dbReference type="Proteomes" id="UP000700596"/>
    </source>
</evidence>
<evidence type="ECO:0000256" key="2">
    <source>
        <dbReference type="ARBA" id="ARBA00010617"/>
    </source>
</evidence>
<dbReference type="PANTHER" id="PTHR24305:SF157">
    <property type="entry name" value="N-ACETYLTRYPTOPHAN 6-HYDROXYLASE IVOC-RELATED"/>
    <property type="match status" value="1"/>
</dbReference>
<dbReference type="InterPro" id="IPR050121">
    <property type="entry name" value="Cytochrome_P450_monoxygenase"/>
</dbReference>
<dbReference type="CDD" id="cd11062">
    <property type="entry name" value="CYP58-like"/>
    <property type="match status" value="1"/>
</dbReference>
<dbReference type="Gene3D" id="1.10.630.10">
    <property type="entry name" value="Cytochrome P450"/>
    <property type="match status" value="1"/>
</dbReference>
<feature type="binding site" description="axial binding residue" evidence="7">
    <location>
        <position position="455"/>
    </location>
    <ligand>
        <name>heme</name>
        <dbReference type="ChEBI" id="CHEBI:30413"/>
    </ligand>
    <ligandPart>
        <name>Fe</name>
        <dbReference type="ChEBI" id="CHEBI:18248"/>
    </ligandPart>
</feature>
<keyword evidence="6 8" id="KW-0503">Monooxygenase</keyword>
<dbReference type="AlphaFoldDB" id="A0A9P9D9M2"/>
<evidence type="ECO:0000256" key="1">
    <source>
        <dbReference type="ARBA" id="ARBA00001971"/>
    </source>
</evidence>
<dbReference type="PRINTS" id="PR00385">
    <property type="entry name" value="P450"/>
</dbReference>
<reference evidence="9" key="1">
    <citation type="journal article" date="2021" name="Nat. Commun.">
        <title>Genetic determinants of endophytism in the Arabidopsis root mycobiome.</title>
        <authorList>
            <person name="Mesny F."/>
            <person name="Miyauchi S."/>
            <person name="Thiergart T."/>
            <person name="Pickel B."/>
            <person name="Atanasova L."/>
            <person name="Karlsson M."/>
            <person name="Huettel B."/>
            <person name="Barry K.W."/>
            <person name="Haridas S."/>
            <person name="Chen C."/>
            <person name="Bauer D."/>
            <person name="Andreopoulos W."/>
            <person name="Pangilinan J."/>
            <person name="LaButti K."/>
            <person name="Riley R."/>
            <person name="Lipzen A."/>
            <person name="Clum A."/>
            <person name="Drula E."/>
            <person name="Henrissat B."/>
            <person name="Kohler A."/>
            <person name="Grigoriev I.V."/>
            <person name="Martin F.M."/>
            <person name="Hacquard S."/>
        </authorList>
    </citation>
    <scope>NUCLEOTIDE SEQUENCE</scope>
    <source>
        <strain evidence="9">MPI-CAGE-CH-0243</strain>
    </source>
</reference>
<keyword evidence="4 8" id="KW-0560">Oxidoreductase</keyword>
<dbReference type="Proteomes" id="UP000700596">
    <property type="component" value="Unassembled WGS sequence"/>
</dbReference>
<comment type="similarity">
    <text evidence="2 8">Belongs to the cytochrome P450 family.</text>
</comment>
<evidence type="ECO:0000256" key="5">
    <source>
        <dbReference type="ARBA" id="ARBA00023004"/>
    </source>
</evidence>
<evidence type="ECO:0000313" key="9">
    <source>
        <dbReference type="EMBL" id="KAH7115315.1"/>
    </source>
</evidence>
<accession>A0A9P9D9M2</accession>
<dbReference type="InterPro" id="IPR036396">
    <property type="entry name" value="Cyt_P450_sf"/>
</dbReference>
<name>A0A9P9D9M2_9PLEO</name>
<keyword evidence="5 7" id="KW-0408">Iron</keyword>
<dbReference type="InterPro" id="IPR002401">
    <property type="entry name" value="Cyt_P450_E_grp-I"/>
</dbReference>
<dbReference type="InterPro" id="IPR017972">
    <property type="entry name" value="Cyt_P450_CS"/>
</dbReference>
<dbReference type="GO" id="GO:0004497">
    <property type="term" value="F:monooxygenase activity"/>
    <property type="evidence" value="ECO:0007669"/>
    <property type="project" value="UniProtKB-KW"/>
</dbReference>
<protein>
    <submittedName>
        <fullName evidence="9">Cytochrome P450</fullName>
    </submittedName>
</protein>
<keyword evidence="7 8" id="KW-0349">Heme</keyword>